<feature type="chain" id="PRO_5041086697" evidence="2">
    <location>
        <begin position="23"/>
        <end position="191"/>
    </location>
</feature>
<dbReference type="KEGG" id="pshi:SAMEA2665130_0373"/>
<dbReference type="PANTHER" id="PTHR34606">
    <property type="entry name" value="BON DOMAIN-CONTAINING PROTEIN"/>
    <property type="match status" value="1"/>
</dbReference>
<comment type="caution">
    <text evidence="3">The sequence shown here is derived from an EMBL/GenBank/DDBJ whole genome shotgun (WGS) entry which is preliminary data.</text>
</comment>
<dbReference type="RefSeq" id="WP_010862635.1">
    <property type="nucleotide sequence ID" value="NZ_CP050969.1"/>
</dbReference>
<dbReference type="NCBIfam" id="NF008247">
    <property type="entry name" value="PRK11023.1"/>
    <property type="match status" value="1"/>
</dbReference>
<dbReference type="GeneID" id="69705211"/>
<dbReference type="PROSITE" id="PS50914">
    <property type="entry name" value="BON"/>
    <property type="match status" value="2"/>
</dbReference>
<dbReference type="InterPro" id="IPR007055">
    <property type="entry name" value="BON_dom"/>
</dbReference>
<dbReference type="AlphaFoldDB" id="A0A379CJI2"/>
<accession>A0A379CJI2</accession>
<evidence type="ECO:0000313" key="3">
    <source>
        <dbReference type="EMBL" id="MBO1108012.1"/>
    </source>
</evidence>
<dbReference type="SMART" id="SM00749">
    <property type="entry name" value="BON"/>
    <property type="match status" value="2"/>
</dbReference>
<reference evidence="3" key="1">
    <citation type="submission" date="2021-03" db="EMBL/GenBank/DDBJ databases">
        <title>Plesiomonas shigelloides zfcc0051, isolated from zebrafish feces.</title>
        <authorList>
            <person name="Vanderhoek Z."/>
            <person name="Gaulke C."/>
        </authorList>
    </citation>
    <scope>NUCLEOTIDE SEQUENCE</scope>
    <source>
        <strain evidence="3">Zfcc0051</strain>
    </source>
</reference>
<dbReference type="Gene3D" id="3.30.1340.30">
    <property type="match status" value="1"/>
</dbReference>
<dbReference type="Proteomes" id="UP000664658">
    <property type="component" value="Unassembled WGS sequence"/>
</dbReference>
<dbReference type="Pfam" id="PF04972">
    <property type="entry name" value="BON"/>
    <property type="match status" value="2"/>
</dbReference>
<evidence type="ECO:0000313" key="4">
    <source>
        <dbReference type="Proteomes" id="UP000664658"/>
    </source>
</evidence>
<name>A0A379CJI2_PLESH</name>
<feature type="signal peptide" evidence="2">
    <location>
        <begin position="1"/>
        <end position="22"/>
    </location>
</feature>
<protein>
    <submittedName>
        <fullName evidence="3">Divisome-associated lipoprotein YraP</fullName>
    </submittedName>
</protein>
<dbReference type="PANTHER" id="PTHR34606:SF4">
    <property type="entry name" value="OUTER MEMBRANE LIPOPROTEIN DOLP"/>
    <property type="match status" value="1"/>
</dbReference>
<keyword evidence="1 2" id="KW-0732">Signal</keyword>
<keyword evidence="3" id="KW-0449">Lipoprotein</keyword>
<dbReference type="PROSITE" id="PS51257">
    <property type="entry name" value="PROKAR_LIPOPROTEIN"/>
    <property type="match status" value="1"/>
</dbReference>
<dbReference type="InterPro" id="IPR051686">
    <property type="entry name" value="Lipoprotein_DolP"/>
</dbReference>
<evidence type="ECO:0000256" key="1">
    <source>
        <dbReference type="ARBA" id="ARBA00022729"/>
    </source>
</evidence>
<evidence type="ECO:0000256" key="2">
    <source>
        <dbReference type="SAM" id="SignalP"/>
    </source>
</evidence>
<sequence>MRITAKLAIVLLAFALQGCVGAVIVGGAAVAGKVATDPRSVGGQIDDETLELRVGDALSKDAQLKKEARVLPTAYEGRVLLVGETPTAELAKHAGQIAAGVQGVTAVYNEIRVGKPISFGTISNDTWITTKVRSQLLGSDKVKASNVKVTTENGEVFLIGKLTRAEADAATNIARNVSGVKRVVKVFDYVN</sequence>
<proteinExistence type="predicted"/>
<dbReference type="EMBL" id="JAFNAA010000006">
    <property type="protein sequence ID" value="MBO1108012.1"/>
    <property type="molecule type" value="Genomic_DNA"/>
</dbReference>
<organism evidence="3 4">
    <name type="scientific">Plesiomonas shigelloides</name>
    <name type="common">Aeromonas shigelloides</name>
    <dbReference type="NCBI Taxonomy" id="703"/>
    <lineage>
        <taxon>Bacteria</taxon>
        <taxon>Pseudomonadati</taxon>
        <taxon>Pseudomonadota</taxon>
        <taxon>Gammaproteobacteria</taxon>
        <taxon>Enterobacterales</taxon>
        <taxon>Enterobacteriaceae</taxon>
        <taxon>Plesiomonas</taxon>
    </lineage>
</organism>
<dbReference type="InterPro" id="IPR014004">
    <property type="entry name" value="Transpt-assoc_nodulatn_dom_bac"/>
</dbReference>
<gene>
    <name evidence="3" type="primary">yraP</name>
    <name evidence="3" type="ORF">J2R62_07220</name>
</gene>